<dbReference type="EMBL" id="JAEKMH010000004">
    <property type="protein sequence ID" value="MBJ3786548.1"/>
    <property type="molecule type" value="Genomic_DNA"/>
</dbReference>
<dbReference type="Proteomes" id="UP000602124">
    <property type="component" value="Unassembled WGS sequence"/>
</dbReference>
<evidence type="ECO:0000313" key="2">
    <source>
        <dbReference type="Proteomes" id="UP000602124"/>
    </source>
</evidence>
<comment type="caution">
    <text evidence="1">The sequence shown here is derived from an EMBL/GenBank/DDBJ whole genome shotgun (WGS) entry which is preliminary data.</text>
</comment>
<accession>A0A934ITM2</accession>
<proteinExistence type="predicted"/>
<evidence type="ECO:0000313" key="1">
    <source>
        <dbReference type="EMBL" id="MBJ3786548.1"/>
    </source>
</evidence>
<keyword evidence="2" id="KW-1185">Reference proteome</keyword>
<reference evidence="1" key="1">
    <citation type="submission" date="2020-12" db="EMBL/GenBank/DDBJ databases">
        <title>Devosia sp. MSA67 isolated from Mo River.</title>
        <authorList>
            <person name="Ma F."/>
            <person name="Zi Z."/>
        </authorList>
    </citation>
    <scope>NUCLEOTIDE SEQUENCE</scope>
    <source>
        <strain evidence="1">MSA67</strain>
    </source>
</reference>
<organism evidence="1 2">
    <name type="scientific">Devosia sediminis</name>
    <dbReference type="NCBI Taxonomy" id="2798801"/>
    <lineage>
        <taxon>Bacteria</taxon>
        <taxon>Pseudomonadati</taxon>
        <taxon>Pseudomonadota</taxon>
        <taxon>Alphaproteobacteria</taxon>
        <taxon>Hyphomicrobiales</taxon>
        <taxon>Devosiaceae</taxon>
        <taxon>Devosia</taxon>
    </lineage>
</organism>
<protein>
    <submittedName>
        <fullName evidence="1">Uncharacterized protein</fullName>
    </submittedName>
</protein>
<sequence length="177" mass="19507">MPMSYEEIVRKRKSFALPGYKSLFDVGLDGDYVSPLQINSRSRSGPVLVAYNWFDAPSAMQHAAVLRKYGYMPGIPFNVVMDKALAIAKMSRADIYMTQAFHLLPAGRSDSISFQDVDASFDSITRFEVEGRKVVALGGQAARACRRFGVSCLEVPHPSARIGTYDYKAELIAAALT</sequence>
<name>A0A934ITM2_9HYPH</name>
<dbReference type="RefSeq" id="WP_198877727.1">
    <property type="nucleotide sequence ID" value="NZ_JAEKMH010000004.1"/>
</dbReference>
<gene>
    <name evidence="1" type="ORF">JEQ47_17620</name>
</gene>
<dbReference type="AlphaFoldDB" id="A0A934ITM2"/>